<dbReference type="InterPro" id="IPR027417">
    <property type="entry name" value="P-loop_NTPase"/>
</dbReference>
<dbReference type="Gene3D" id="3.30.420.280">
    <property type="match status" value="1"/>
</dbReference>
<dbReference type="InterPro" id="IPR052380">
    <property type="entry name" value="Viral_DNA_packaging_terminase"/>
</dbReference>
<dbReference type="EMBL" id="BK014807">
    <property type="protein sequence ID" value="DAD76686.1"/>
    <property type="molecule type" value="Genomic_DNA"/>
</dbReference>
<dbReference type="Gene3D" id="3.40.50.300">
    <property type="entry name" value="P-loop containing nucleotide triphosphate hydrolases"/>
    <property type="match status" value="1"/>
</dbReference>
<dbReference type="PANTHER" id="PTHR39184">
    <property type="match status" value="1"/>
</dbReference>
<dbReference type="PANTHER" id="PTHR39184:SF1">
    <property type="entry name" value="PBSX PHAGE TERMINASE LARGE SUBUNIT"/>
    <property type="match status" value="1"/>
</dbReference>
<evidence type="ECO:0000313" key="3">
    <source>
        <dbReference type="EMBL" id="DAD76686.1"/>
    </source>
</evidence>
<dbReference type="Pfam" id="PF04466">
    <property type="entry name" value="Terminase_3"/>
    <property type="match status" value="1"/>
</dbReference>
<sequence length="397" mass="45439">MYEGRHDEYWLKGGRGSGKSSFVSLMALCLMLKDPEANVIIFRKVAESLRESVLAQMRWAAEEMGMNGYFQYRLNPMEMTYRPTGQRILFRGADDPEKSKGVKLPKGYFALLWFEEASAFRGMEEIRTIQASVLRGKRGVTVLSYNPPVSAQSWVNAEALNPCEGRVVHQSDYRQMPPEWLGETFLKQAERLKKRDERAYRHMYLGEAVGTGGKVFDNLDVRAISREERDRFPVRYAGLDFGFANDPDALVLCAWDKRGKRLLLLEEAVQTGQSLEKLAESCRKIAGEKIIRCDSAMPREIAELRRRNVNAIGAKKGAGSVEHGIRWLKELNAIVIDRERCPKAAREFSLYEYARGRDGCFLNECPDRNNHTIDAVRYALEPLMTERVVRLRKGRIE</sequence>
<dbReference type="NCBIfam" id="TIGR01547">
    <property type="entry name" value="phage_term_2"/>
    <property type="match status" value="1"/>
</dbReference>
<protein>
    <submittedName>
        <fullName evidence="3">Terminase large subunit</fullName>
    </submittedName>
</protein>
<name>A0A8S5M3B7_9CAUD</name>
<dbReference type="InterPro" id="IPR035413">
    <property type="entry name" value="Terminase_L_C"/>
</dbReference>
<reference evidence="3" key="1">
    <citation type="journal article" date="2021" name="Proc. Natl. Acad. Sci. U.S.A.">
        <title>A Catalog of Tens of Thousands of Viruses from Human Metagenomes Reveals Hidden Associations with Chronic Diseases.</title>
        <authorList>
            <person name="Tisza M.J."/>
            <person name="Buck C.B."/>
        </authorList>
    </citation>
    <scope>NUCLEOTIDE SEQUENCE</scope>
    <source>
        <strain evidence="3">CtQJR51</strain>
    </source>
</reference>
<dbReference type="InterPro" id="IPR035412">
    <property type="entry name" value="Terminase_L_N"/>
</dbReference>
<feature type="domain" description="Phage terminase large subunit C-terminal" evidence="2">
    <location>
        <begin position="240"/>
        <end position="381"/>
    </location>
</feature>
<proteinExistence type="predicted"/>
<organism evidence="3">
    <name type="scientific">Siphoviridae sp. ctQJR51</name>
    <dbReference type="NCBI Taxonomy" id="2826327"/>
    <lineage>
        <taxon>Viruses</taxon>
        <taxon>Duplodnaviria</taxon>
        <taxon>Heunggongvirae</taxon>
        <taxon>Uroviricota</taxon>
        <taxon>Caudoviricetes</taxon>
    </lineage>
</organism>
<accession>A0A8S5M3B7</accession>
<feature type="domain" description="Phage terminase large subunit N-terminal" evidence="1">
    <location>
        <begin position="11"/>
        <end position="207"/>
    </location>
</feature>
<dbReference type="EMBL" id="BK014807">
    <property type="protein sequence ID" value="DAD76687.1"/>
    <property type="molecule type" value="Genomic_DNA"/>
</dbReference>
<evidence type="ECO:0000259" key="1">
    <source>
        <dbReference type="Pfam" id="PF04466"/>
    </source>
</evidence>
<dbReference type="Pfam" id="PF17288">
    <property type="entry name" value="Terminase_3C"/>
    <property type="match status" value="1"/>
</dbReference>
<evidence type="ECO:0000259" key="2">
    <source>
        <dbReference type="Pfam" id="PF17288"/>
    </source>
</evidence>
<dbReference type="InterPro" id="IPR006437">
    <property type="entry name" value="Phage_terminase_lsu"/>
</dbReference>